<reference evidence="2 3" key="1">
    <citation type="submission" date="2020-07" db="EMBL/GenBank/DDBJ databases">
        <title>Vallitalea guaymasensis genome.</title>
        <authorList>
            <person name="Postec A."/>
        </authorList>
    </citation>
    <scope>NUCLEOTIDE SEQUENCE [LARGE SCALE GENOMIC DNA]</scope>
    <source>
        <strain evidence="2 3">Ra1766G1</strain>
    </source>
</reference>
<protein>
    <submittedName>
        <fullName evidence="2">DUF4321 domain-containing protein</fullName>
    </submittedName>
</protein>
<keyword evidence="3" id="KW-1185">Reference proteome</keyword>
<dbReference type="RefSeq" id="WP_113675098.1">
    <property type="nucleotide sequence ID" value="NZ_CP058561.1"/>
</dbReference>
<dbReference type="Proteomes" id="UP000677305">
    <property type="component" value="Chromosome"/>
</dbReference>
<dbReference type="Pfam" id="PF14209">
    <property type="entry name" value="DUF4321"/>
    <property type="match status" value="1"/>
</dbReference>
<dbReference type="OrthoDB" id="2085896at2"/>
<dbReference type="InterPro" id="IPR025470">
    <property type="entry name" value="DUF4321"/>
</dbReference>
<keyword evidence="1" id="KW-0812">Transmembrane</keyword>
<evidence type="ECO:0000313" key="3">
    <source>
        <dbReference type="Proteomes" id="UP000677305"/>
    </source>
</evidence>
<feature type="transmembrane region" description="Helical" evidence="1">
    <location>
        <begin position="12"/>
        <end position="31"/>
    </location>
</feature>
<name>A0A8J8MFA1_9FIRM</name>
<feature type="transmembrane region" description="Helical" evidence="1">
    <location>
        <begin position="58"/>
        <end position="84"/>
    </location>
</feature>
<evidence type="ECO:0000313" key="2">
    <source>
        <dbReference type="EMBL" id="QUH31550.1"/>
    </source>
</evidence>
<gene>
    <name evidence="2" type="ORF">HYG85_22510</name>
</gene>
<dbReference type="EMBL" id="CP058561">
    <property type="protein sequence ID" value="QUH31550.1"/>
    <property type="molecule type" value="Genomic_DNA"/>
</dbReference>
<proteinExistence type="predicted"/>
<sequence>MSYRRTNKNGWALFLLILAGIVLGGFLGSLAKNVEWLRWLNYGLEFGMENPVKLNLEVLVLVLQLNFKITITSILGIIAGILVYRKL</sequence>
<dbReference type="KEGG" id="vgu:HYG85_22510"/>
<dbReference type="AlphaFoldDB" id="A0A8J8MFA1"/>
<keyword evidence="1" id="KW-1133">Transmembrane helix</keyword>
<evidence type="ECO:0000256" key="1">
    <source>
        <dbReference type="SAM" id="Phobius"/>
    </source>
</evidence>
<accession>A0A8J8MFA1</accession>
<keyword evidence="1" id="KW-0472">Membrane</keyword>
<organism evidence="2 3">
    <name type="scientific">Vallitalea guaymasensis</name>
    <dbReference type="NCBI Taxonomy" id="1185412"/>
    <lineage>
        <taxon>Bacteria</taxon>
        <taxon>Bacillati</taxon>
        <taxon>Bacillota</taxon>
        <taxon>Clostridia</taxon>
        <taxon>Lachnospirales</taxon>
        <taxon>Vallitaleaceae</taxon>
        <taxon>Vallitalea</taxon>
    </lineage>
</organism>